<reference evidence="3 4" key="1">
    <citation type="submission" date="2021-06" db="EMBL/GenBank/DDBJ databases">
        <title>Caerostris extrusa draft genome.</title>
        <authorList>
            <person name="Kono N."/>
            <person name="Arakawa K."/>
        </authorList>
    </citation>
    <scope>NUCLEOTIDE SEQUENCE [LARGE SCALE GENOMIC DNA]</scope>
</reference>
<evidence type="ECO:0000313" key="4">
    <source>
        <dbReference type="Proteomes" id="UP001054945"/>
    </source>
</evidence>
<keyword evidence="2" id="KW-0732">Signal</keyword>
<accession>A0AAV4M5H7</accession>
<name>A0AAV4M5H7_CAEEX</name>
<proteinExistence type="predicted"/>
<comment type="caution">
    <text evidence="3">The sequence shown here is derived from an EMBL/GenBank/DDBJ whole genome shotgun (WGS) entry which is preliminary data.</text>
</comment>
<sequence length="353" mass="39018">MKGLLVFILVSALGAVVTGQYTQTMFPTYQKNGQSSNRPTTVSLSPQTSVSVHHTIVRNKPAYPYPYADTTLQSDGEDNYDYTYEDTSEENNAKYSTTPITTTSPTTVKSAARSFWNSQKAQLDARRKESSQKFMPTYNRPTVRAETKQKVEFKVREKPKFGLSNRVKETTTTTEPKVESVAQFQTTTPKSVKNNINEANLAEEKKSSAKEDSSKRKTTGCCINKKFHSITPQINSRSQPPASAPASPVDFLINLNKQQILNSPQQHNNLLDILNGNQQSQPQSNNRQGLLANQQQQQLPNTNQQPSLLSMLINGIQLSQPTAFLATSPAVNPVARSAEPLGEGSLGLVYCKD</sequence>
<gene>
    <name evidence="3" type="primary">AVEN_187336_1</name>
    <name evidence="3" type="ORF">CEXT_256001</name>
</gene>
<feature type="chain" id="PRO_5043427848" evidence="2">
    <location>
        <begin position="20"/>
        <end position="353"/>
    </location>
</feature>
<feature type="signal peptide" evidence="2">
    <location>
        <begin position="1"/>
        <end position="19"/>
    </location>
</feature>
<keyword evidence="4" id="KW-1185">Reference proteome</keyword>
<dbReference type="AlphaFoldDB" id="A0AAV4M5H7"/>
<feature type="compositionally biased region" description="Basic and acidic residues" evidence="1">
    <location>
        <begin position="202"/>
        <end position="215"/>
    </location>
</feature>
<feature type="region of interest" description="Disordered" evidence="1">
    <location>
        <begin position="166"/>
        <end position="220"/>
    </location>
</feature>
<feature type="compositionally biased region" description="Polar residues" evidence="1">
    <location>
        <begin position="182"/>
        <end position="197"/>
    </location>
</feature>
<dbReference type="Proteomes" id="UP001054945">
    <property type="component" value="Unassembled WGS sequence"/>
</dbReference>
<dbReference type="EMBL" id="BPLR01001868">
    <property type="protein sequence ID" value="GIX67326.1"/>
    <property type="molecule type" value="Genomic_DNA"/>
</dbReference>
<evidence type="ECO:0000313" key="3">
    <source>
        <dbReference type="EMBL" id="GIX67326.1"/>
    </source>
</evidence>
<protein>
    <submittedName>
        <fullName evidence="3">Uncharacterized protein</fullName>
    </submittedName>
</protein>
<feature type="region of interest" description="Disordered" evidence="1">
    <location>
        <begin position="275"/>
        <end position="300"/>
    </location>
</feature>
<evidence type="ECO:0000256" key="1">
    <source>
        <dbReference type="SAM" id="MobiDB-lite"/>
    </source>
</evidence>
<organism evidence="3 4">
    <name type="scientific">Caerostris extrusa</name>
    <name type="common">Bark spider</name>
    <name type="synonym">Caerostris bankana</name>
    <dbReference type="NCBI Taxonomy" id="172846"/>
    <lineage>
        <taxon>Eukaryota</taxon>
        <taxon>Metazoa</taxon>
        <taxon>Ecdysozoa</taxon>
        <taxon>Arthropoda</taxon>
        <taxon>Chelicerata</taxon>
        <taxon>Arachnida</taxon>
        <taxon>Araneae</taxon>
        <taxon>Araneomorphae</taxon>
        <taxon>Entelegynae</taxon>
        <taxon>Araneoidea</taxon>
        <taxon>Araneidae</taxon>
        <taxon>Caerostris</taxon>
    </lineage>
</organism>
<evidence type="ECO:0000256" key="2">
    <source>
        <dbReference type="SAM" id="SignalP"/>
    </source>
</evidence>